<accession>A0A397U396</accession>
<dbReference type="OrthoDB" id="120976at2759"/>
<name>A0A397U396_9GLOM</name>
<dbReference type="EMBL" id="QKWP01002364">
    <property type="protein sequence ID" value="RIB03608.1"/>
    <property type="molecule type" value="Genomic_DNA"/>
</dbReference>
<comment type="caution">
    <text evidence="1">The sequence shown here is derived from an EMBL/GenBank/DDBJ whole genome shotgun (WGS) entry which is preliminary data.</text>
</comment>
<proteinExistence type="predicted"/>
<gene>
    <name evidence="1" type="ORF">C2G38_2224561</name>
</gene>
<dbReference type="SUPFAM" id="SSF52047">
    <property type="entry name" value="RNI-like"/>
    <property type="match status" value="1"/>
</dbReference>
<dbReference type="Proteomes" id="UP000266673">
    <property type="component" value="Unassembled WGS sequence"/>
</dbReference>
<dbReference type="AlphaFoldDB" id="A0A397U396"/>
<organism evidence="1 2">
    <name type="scientific">Gigaspora rosea</name>
    <dbReference type="NCBI Taxonomy" id="44941"/>
    <lineage>
        <taxon>Eukaryota</taxon>
        <taxon>Fungi</taxon>
        <taxon>Fungi incertae sedis</taxon>
        <taxon>Mucoromycota</taxon>
        <taxon>Glomeromycotina</taxon>
        <taxon>Glomeromycetes</taxon>
        <taxon>Diversisporales</taxon>
        <taxon>Gigasporaceae</taxon>
        <taxon>Gigaspora</taxon>
    </lineage>
</organism>
<evidence type="ECO:0000313" key="1">
    <source>
        <dbReference type="EMBL" id="RIB03608.1"/>
    </source>
</evidence>
<dbReference type="Gene3D" id="3.80.10.10">
    <property type="entry name" value="Ribonuclease Inhibitor"/>
    <property type="match status" value="1"/>
</dbReference>
<protein>
    <submittedName>
        <fullName evidence="1">Uncharacterized protein</fullName>
    </submittedName>
</protein>
<sequence length="93" mass="10546">MCSGRGRLADIVQCPSIRLVNNRIRSTKFAGHWTMSIDNVQMQRLIFLNLQDNEIGSEREKALVEALRMTHADFLNLYGNNLELEIGEILAAT</sequence>
<reference evidence="1 2" key="1">
    <citation type="submission" date="2018-06" db="EMBL/GenBank/DDBJ databases">
        <title>Comparative genomics reveals the genomic features of Rhizophagus irregularis, R. cerebriforme, R. diaphanum and Gigaspora rosea, and their symbiotic lifestyle signature.</title>
        <authorList>
            <person name="Morin E."/>
            <person name="San Clemente H."/>
            <person name="Chen E.C.H."/>
            <person name="De La Providencia I."/>
            <person name="Hainaut M."/>
            <person name="Kuo A."/>
            <person name="Kohler A."/>
            <person name="Murat C."/>
            <person name="Tang N."/>
            <person name="Roy S."/>
            <person name="Loubradou J."/>
            <person name="Henrissat B."/>
            <person name="Grigoriev I.V."/>
            <person name="Corradi N."/>
            <person name="Roux C."/>
            <person name="Martin F.M."/>
        </authorList>
    </citation>
    <scope>NUCLEOTIDE SEQUENCE [LARGE SCALE GENOMIC DNA]</scope>
    <source>
        <strain evidence="1 2">DAOM 194757</strain>
    </source>
</reference>
<evidence type="ECO:0000313" key="2">
    <source>
        <dbReference type="Proteomes" id="UP000266673"/>
    </source>
</evidence>
<dbReference type="InterPro" id="IPR032675">
    <property type="entry name" value="LRR_dom_sf"/>
</dbReference>
<keyword evidence="2" id="KW-1185">Reference proteome</keyword>